<dbReference type="GO" id="GO:0042910">
    <property type="term" value="F:xenobiotic transmembrane transporter activity"/>
    <property type="evidence" value="ECO:0007669"/>
    <property type="project" value="TreeGrafter"/>
</dbReference>
<evidence type="ECO:0000256" key="1">
    <source>
        <dbReference type="SAM" id="MobiDB-lite"/>
    </source>
</evidence>
<dbReference type="GO" id="GO:0005886">
    <property type="term" value="C:plasma membrane"/>
    <property type="evidence" value="ECO:0007669"/>
    <property type="project" value="TreeGrafter"/>
</dbReference>
<keyword evidence="2" id="KW-1133">Transmembrane helix</keyword>
<dbReference type="SUPFAM" id="SSF82693">
    <property type="entry name" value="Multidrug efflux transporter AcrB pore domain, PN1, PN2, PC1 and PC2 subdomains"/>
    <property type="match status" value="2"/>
</dbReference>
<comment type="caution">
    <text evidence="3">The sequence shown here is derived from an EMBL/GenBank/DDBJ whole genome shotgun (WGS) entry which is preliminary data.</text>
</comment>
<dbReference type="Proteomes" id="UP000324479">
    <property type="component" value="Unassembled WGS sequence"/>
</dbReference>
<feature type="compositionally biased region" description="Basic and acidic residues" evidence="1">
    <location>
        <begin position="1185"/>
        <end position="1194"/>
    </location>
</feature>
<organism evidence="3 4">
    <name type="scientific">Roseiconus nitratireducens</name>
    <dbReference type="NCBI Taxonomy" id="2605748"/>
    <lineage>
        <taxon>Bacteria</taxon>
        <taxon>Pseudomonadati</taxon>
        <taxon>Planctomycetota</taxon>
        <taxon>Planctomycetia</taxon>
        <taxon>Pirellulales</taxon>
        <taxon>Pirellulaceae</taxon>
        <taxon>Roseiconus</taxon>
    </lineage>
</organism>
<feature type="transmembrane region" description="Helical" evidence="2">
    <location>
        <begin position="458"/>
        <end position="478"/>
    </location>
</feature>
<feature type="transmembrane region" description="Helical" evidence="2">
    <location>
        <begin position="15"/>
        <end position="33"/>
    </location>
</feature>
<accession>A0A5M6D7S8</accession>
<feature type="transmembrane region" description="Helical" evidence="2">
    <location>
        <begin position="998"/>
        <end position="1017"/>
    </location>
</feature>
<dbReference type="PRINTS" id="PR00702">
    <property type="entry name" value="ACRIFLAVINRP"/>
</dbReference>
<dbReference type="SUPFAM" id="SSF82866">
    <property type="entry name" value="Multidrug efflux transporter AcrB transmembrane domain"/>
    <property type="match status" value="2"/>
</dbReference>
<feature type="transmembrane region" description="Helical" evidence="2">
    <location>
        <begin position="1024"/>
        <end position="1048"/>
    </location>
</feature>
<dbReference type="Pfam" id="PF00873">
    <property type="entry name" value="ACR_tran"/>
    <property type="match status" value="3"/>
</dbReference>
<protein>
    <submittedName>
        <fullName evidence="3">Efflux RND transporter permease subunit</fullName>
    </submittedName>
</protein>
<dbReference type="EMBL" id="VWOX01000007">
    <property type="protein sequence ID" value="KAA5542540.1"/>
    <property type="molecule type" value="Genomic_DNA"/>
</dbReference>
<sequence>MKRVFDLLIRNPVKVYVGAILAALFGTLSLGLIPKQLVPEVQNPVLTIETSWPGASPQEIEREIVLEQEEQLQGVEGLVKLSSNCRVSAAELTLEFEIGTNIDDALARVNTRLQQVREYPLDAGEPVIEASDVGDRPIARFALTPRPPTEQAIAEFQTAHPAIAELLEPARRASNSALRVFRLQNCLDEHLAAHPELESLRPPPIDLEKLRKFSENFVEPRLERVPGVADAETRGGREEELQVIVDPEKLASRQITIAQVREALNRQNSDTTAGDVFQGKRSWVIRTLGQFRSPEQVARQLLVSEGNTRVYVGDVAEIKLGFKDRDSISRRYGTESIGISVARVTGANVLQVMDGLRKAEQELNEGFLKREGLELFQYYDETEYIESAIDLVVQNMLIGSAATIIVLMLFLHLGPPTILSSIAIAATAIASVYVSPWFYAATLALILLAGFRYARGALVAAVAIPISITGAFLCMTLLGRSLNVISLAGMAFAVGMLVDNAVVVLENITRRKQLGENTWAASSRGVAEVAGAIVASTLTTIAVFLPVIFVQATAGQLFRDIALAISCGIAFSLLVSFTVIPTAASRLFAGRGWSGGAGPIETESRVRPPLTTALTRWIQHIASALVQAIVGFNQWILRSRIRSIAVALVMTGLSLGISYLLWPKVEYLPTGNRNFVFARFSLPPGYNLDELSEIGGIVEDRLRPYWDVDADSGPTNGTDGPVIDYYFCSIRQRDLFMGFRARDEARAAELIPLVRDAGKGLPGVRVIAAQSSLFGRGLTSGRTIDIEISGPDLERMSQIAARVLRDVETWMPGAQASAQPSLELDSPEIHLTPKLLAASEMGIDTTQLGYVVDALVDGAYAGDYYVGGEKIDITIKATHAADEGSAVGSRETSSKTAVADPEALMSLPLATRDGELIPLMAVADMRYSSGPEQIQRRERLRAITIEVSPPAEMPLEAAMDLVNQKIVDPLIQEGVVGSEYFIALSGTADKLRQAWEALRFNFLLALLITYLLMAALFESWLYPLVVIFSVPLGAVGGIIGLWLLNFFVPQSLDVLTMLGFIILIGTVVNNAILIVHQSLIHMREENWSPTRAVPESVRTRIRPICITTLTTVLGLLPLVLFPGAGSELYRGLGVVFLGGMIVSTCFTLVLVPVMFVLLMDLKAALGMSHERPSAGLELVGEDFGARAKEADPDHPSSAVIEPSRPVAEGAMTGEDDSNLDRLEALADRE</sequence>
<dbReference type="InterPro" id="IPR001036">
    <property type="entry name" value="Acrflvin-R"/>
</dbReference>
<feature type="transmembrane region" description="Helical" evidence="2">
    <location>
        <begin position="526"/>
        <end position="549"/>
    </location>
</feature>
<feature type="region of interest" description="Disordered" evidence="1">
    <location>
        <begin position="1185"/>
        <end position="1229"/>
    </location>
</feature>
<feature type="transmembrane region" description="Helical" evidence="2">
    <location>
        <begin position="1054"/>
        <end position="1080"/>
    </location>
</feature>
<name>A0A5M6D7S8_9BACT</name>
<evidence type="ECO:0000313" key="3">
    <source>
        <dbReference type="EMBL" id="KAA5542540.1"/>
    </source>
</evidence>
<evidence type="ECO:0000256" key="2">
    <source>
        <dbReference type="SAM" id="Phobius"/>
    </source>
</evidence>
<dbReference type="AlphaFoldDB" id="A0A5M6D7S8"/>
<feature type="transmembrane region" description="Helical" evidence="2">
    <location>
        <begin position="1133"/>
        <end position="1158"/>
    </location>
</feature>
<feature type="transmembrane region" description="Helical" evidence="2">
    <location>
        <begin position="391"/>
        <end position="412"/>
    </location>
</feature>
<keyword evidence="2" id="KW-0472">Membrane</keyword>
<feature type="transmembrane region" description="Helical" evidence="2">
    <location>
        <begin position="561"/>
        <end position="584"/>
    </location>
</feature>
<dbReference type="Gene3D" id="3.30.2090.10">
    <property type="entry name" value="Multidrug efflux transporter AcrB TolC docking domain, DN and DC subdomains"/>
    <property type="match status" value="2"/>
</dbReference>
<dbReference type="PANTHER" id="PTHR32063:SF24">
    <property type="entry name" value="CATION EFFLUX SYSTEM (ACRB_ACRD_ACRF FAMILY)"/>
    <property type="match status" value="1"/>
</dbReference>
<dbReference type="SUPFAM" id="SSF82714">
    <property type="entry name" value="Multidrug efflux transporter AcrB TolC docking domain, DN and DC subdomains"/>
    <property type="match status" value="2"/>
</dbReference>
<feature type="transmembrane region" description="Helical" evidence="2">
    <location>
        <begin position="418"/>
        <end position="451"/>
    </location>
</feature>
<feature type="transmembrane region" description="Helical" evidence="2">
    <location>
        <begin position="1101"/>
        <end position="1121"/>
    </location>
</feature>
<gene>
    <name evidence="3" type="ORF">FYK55_13425</name>
</gene>
<feature type="compositionally biased region" description="Basic and acidic residues" evidence="1">
    <location>
        <begin position="1218"/>
        <end position="1229"/>
    </location>
</feature>
<keyword evidence="4" id="KW-1185">Reference proteome</keyword>
<evidence type="ECO:0000313" key="4">
    <source>
        <dbReference type="Proteomes" id="UP000324479"/>
    </source>
</evidence>
<dbReference type="Gene3D" id="1.20.1640.10">
    <property type="entry name" value="Multidrug efflux transporter AcrB transmembrane domain"/>
    <property type="match status" value="4"/>
</dbReference>
<feature type="transmembrane region" description="Helical" evidence="2">
    <location>
        <begin position="644"/>
        <end position="662"/>
    </location>
</feature>
<dbReference type="InterPro" id="IPR027463">
    <property type="entry name" value="AcrB_DN_DC_subdom"/>
</dbReference>
<keyword evidence="2" id="KW-0812">Transmembrane</keyword>
<dbReference type="Gene3D" id="3.30.70.1440">
    <property type="entry name" value="Multidrug efflux transporter AcrB pore domain"/>
    <property type="match status" value="1"/>
</dbReference>
<dbReference type="PANTHER" id="PTHR32063">
    <property type="match status" value="1"/>
</dbReference>
<dbReference type="Gene3D" id="3.30.70.1320">
    <property type="entry name" value="Multidrug efflux transporter AcrB pore domain like"/>
    <property type="match status" value="2"/>
</dbReference>
<dbReference type="Gene3D" id="3.30.70.1430">
    <property type="entry name" value="Multidrug efflux transporter AcrB pore domain"/>
    <property type="match status" value="2"/>
</dbReference>
<proteinExistence type="predicted"/>
<feature type="transmembrane region" description="Helical" evidence="2">
    <location>
        <begin position="484"/>
        <end position="505"/>
    </location>
</feature>
<reference evidence="3 4" key="1">
    <citation type="submission" date="2019-08" db="EMBL/GenBank/DDBJ databases">
        <authorList>
            <person name="Dhanesh K."/>
            <person name="Kumar G."/>
            <person name="Sasikala C."/>
            <person name="Venkata Ramana C."/>
        </authorList>
    </citation>
    <scope>NUCLEOTIDE SEQUENCE [LARGE SCALE GENOMIC DNA]</scope>
    <source>
        <strain evidence="3 4">JC645</strain>
    </source>
</reference>